<sequence length="183" mass="21270">MWVSATTWLVACFLRFSDAYFGPLMGISSVCDDAKDELEPVYLAIPGLDPTKDVVWHKCMNESIFYDYWPPLRGDHRPNWAVYGEYLFLPPQRWLHNLEHGAIVLLYHPCANVDEVDKLRRLVRSCLYRHIITPYNLLSPQRQHAKVAPENLSKQGIYDYYLIRKADVVNGSDIEDSHLCPNF</sequence>
<accession>A0A183U2J1</accession>
<dbReference type="GO" id="GO:0005737">
    <property type="term" value="C:cytoplasm"/>
    <property type="evidence" value="ECO:0007669"/>
    <property type="project" value="TreeGrafter"/>
</dbReference>
<organism evidence="3 4">
    <name type="scientific">Toxocara canis</name>
    <name type="common">Canine roundworm</name>
    <dbReference type="NCBI Taxonomy" id="6265"/>
    <lineage>
        <taxon>Eukaryota</taxon>
        <taxon>Metazoa</taxon>
        <taxon>Ecdysozoa</taxon>
        <taxon>Nematoda</taxon>
        <taxon>Chromadorea</taxon>
        <taxon>Rhabditida</taxon>
        <taxon>Spirurina</taxon>
        <taxon>Ascaridomorpha</taxon>
        <taxon>Ascaridoidea</taxon>
        <taxon>Toxocaridae</taxon>
        <taxon>Toxocara</taxon>
    </lineage>
</organism>
<gene>
    <name evidence="2" type="ORF">TCNE_LOCUS2711</name>
</gene>
<dbReference type="InterPro" id="IPR021454">
    <property type="entry name" value="DUF3105"/>
</dbReference>
<feature type="chain" id="PRO_5044552960" evidence="1">
    <location>
        <begin position="20"/>
        <end position="183"/>
    </location>
</feature>
<dbReference type="WBParaSite" id="TCNE_0000271101-mRNA-1">
    <property type="protein sequence ID" value="TCNE_0000271101-mRNA-1"/>
    <property type="gene ID" value="TCNE_0000271101"/>
</dbReference>
<dbReference type="Proteomes" id="UP000050794">
    <property type="component" value="Unassembled WGS sequence"/>
</dbReference>
<name>A0A183U2J1_TOXCA</name>
<reference evidence="2 3" key="2">
    <citation type="submission" date="2018-11" db="EMBL/GenBank/DDBJ databases">
        <authorList>
            <consortium name="Pathogen Informatics"/>
        </authorList>
    </citation>
    <scope>NUCLEOTIDE SEQUENCE [LARGE SCALE GENOMIC DNA]</scope>
</reference>
<protein>
    <submittedName>
        <fullName evidence="4">DUF3105 domain-containing protein</fullName>
    </submittedName>
</protein>
<feature type="signal peptide" evidence="1">
    <location>
        <begin position="1"/>
        <end position="19"/>
    </location>
</feature>
<evidence type="ECO:0000313" key="4">
    <source>
        <dbReference type="WBParaSite" id="TCNE_0000271101-mRNA-1"/>
    </source>
</evidence>
<dbReference type="AlphaFoldDB" id="A0A183U2J1"/>
<dbReference type="Pfam" id="PF11303">
    <property type="entry name" value="DUF3105"/>
    <property type="match status" value="1"/>
</dbReference>
<evidence type="ECO:0000313" key="2">
    <source>
        <dbReference type="EMBL" id="VDM28428.1"/>
    </source>
</evidence>
<dbReference type="EMBL" id="UYWY01002917">
    <property type="protein sequence ID" value="VDM28428.1"/>
    <property type="molecule type" value="Genomic_DNA"/>
</dbReference>
<evidence type="ECO:0000313" key="3">
    <source>
        <dbReference type="Proteomes" id="UP000050794"/>
    </source>
</evidence>
<dbReference type="PANTHER" id="PTHR34179">
    <property type="entry name" value="TUMOR PROTEIN P53-INDUCIBLE PROTEIN 13"/>
    <property type="match status" value="1"/>
</dbReference>
<evidence type="ECO:0000256" key="1">
    <source>
        <dbReference type="SAM" id="SignalP"/>
    </source>
</evidence>
<keyword evidence="1" id="KW-0732">Signal</keyword>
<keyword evidence="3" id="KW-1185">Reference proteome</keyword>
<proteinExistence type="predicted"/>
<dbReference type="PANTHER" id="PTHR34179:SF1">
    <property type="entry name" value="TUMOR PROTEIN P53-INDUCIBLE PROTEIN 13"/>
    <property type="match status" value="1"/>
</dbReference>
<reference evidence="4" key="1">
    <citation type="submission" date="2016-06" db="UniProtKB">
        <authorList>
            <consortium name="WormBaseParasite"/>
        </authorList>
    </citation>
    <scope>IDENTIFICATION</scope>
</reference>